<dbReference type="InterPro" id="IPR050592">
    <property type="entry name" value="GDSL_lipolytic_enzyme"/>
</dbReference>
<dbReference type="Gene3D" id="3.40.50.1110">
    <property type="entry name" value="SGNH hydrolase"/>
    <property type="match status" value="1"/>
</dbReference>
<evidence type="ECO:0000256" key="2">
    <source>
        <dbReference type="SAM" id="Phobius"/>
    </source>
</evidence>
<dbReference type="InterPro" id="IPR001087">
    <property type="entry name" value="GDSL"/>
</dbReference>
<dbReference type="FunFam" id="3.40.50.1110:FF:000003">
    <property type="entry name" value="GDSL esterase/lipase APG"/>
    <property type="match status" value="1"/>
</dbReference>
<dbReference type="Gramene" id="CDP05715">
    <property type="protein sequence ID" value="CDP05715"/>
    <property type="gene ID" value="GSCOC_T00020948001"/>
</dbReference>
<keyword evidence="2" id="KW-0472">Membrane</keyword>
<dbReference type="EMBL" id="HG739102">
    <property type="protein sequence ID" value="CDP05715.1"/>
    <property type="molecule type" value="Genomic_DNA"/>
</dbReference>
<dbReference type="Pfam" id="PF00657">
    <property type="entry name" value="Lipase_GDSL"/>
    <property type="match status" value="1"/>
</dbReference>
<organism evidence="3 4">
    <name type="scientific">Coffea canephora</name>
    <name type="common">Robusta coffee</name>
    <dbReference type="NCBI Taxonomy" id="49390"/>
    <lineage>
        <taxon>Eukaryota</taxon>
        <taxon>Viridiplantae</taxon>
        <taxon>Streptophyta</taxon>
        <taxon>Embryophyta</taxon>
        <taxon>Tracheophyta</taxon>
        <taxon>Spermatophyta</taxon>
        <taxon>Magnoliopsida</taxon>
        <taxon>eudicotyledons</taxon>
        <taxon>Gunneridae</taxon>
        <taxon>Pentapetalae</taxon>
        <taxon>asterids</taxon>
        <taxon>lamiids</taxon>
        <taxon>Gentianales</taxon>
        <taxon>Rubiaceae</taxon>
        <taxon>Ixoroideae</taxon>
        <taxon>Gardenieae complex</taxon>
        <taxon>Bertiereae - Coffeeae clade</taxon>
        <taxon>Coffeeae</taxon>
        <taxon>Coffea</taxon>
    </lineage>
</organism>
<feature type="transmembrane region" description="Helical" evidence="2">
    <location>
        <begin position="7"/>
        <end position="30"/>
    </location>
</feature>
<reference evidence="4" key="1">
    <citation type="journal article" date="2014" name="Science">
        <title>The coffee genome provides insight into the convergent evolution of caffeine biosynthesis.</title>
        <authorList>
            <person name="Denoeud F."/>
            <person name="Carretero-Paulet L."/>
            <person name="Dereeper A."/>
            <person name="Droc G."/>
            <person name="Guyot R."/>
            <person name="Pietrella M."/>
            <person name="Zheng C."/>
            <person name="Alberti A."/>
            <person name="Anthony F."/>
            <person name="Aprea G."/>
            <person name="Aury J.M."/>
            <person name="Bento P."/>
            <person name="Bernard M."/>
            <person name="Bocs S."/>
            <person name="Campa C."/>
            <person name="Cenci A."/>
            <person name="Combes M.C."/>
            <person name="Crouzillat D."/>
            <person name="Da Silva C."/>
            <person name="Daddiego L."/>
            <person name="De Bellis F."/>
            <person name="Dussert S."/>
            <person name="Garsmeur O."/>
            <person name="Gayraud T."/>
            <person name="Guignon V."/>
            <person name="Jahn K."/>
            <person name="Jamilloux V."/>
            <person name="Joet T."/>
            <person name="Labadie K."/>
            <person name="Lan T."/>
            <person name="Leclercq J."/>
            <person name="Lepelley M."/>
            <person name="Leroy T."/>
            <person name="Li L.T."/>
            <person name="Librado P."/>
            <person name="Lopez L."/>
            <person name="Munoz A."/>
            <person name="Noel B."/>
            <person name="Pallavicini A."/>
            <person name="Perrotta G."/>
            <person name="Poncet V."/>
            <person name="Pot D."/>
            <person name="Priyono X."/>
            <person name="Rigoreau M."/>
            <person name="Rouard M."/>
            <person name="Rozas J."/>
            <person name="Tranchant-Dubreuil C."/>
            <person name="VanBuren R."/>
            <person name="Zhang Q."/>
            <person name="Andrade A.C."/>
            <person name="Argout X."/>
            <person name="Bertrand B."/>
            <person name="de Kochko A."/>
            <person name="Graziosi G."/>
            <person name="Henry R.J."/>
            <person name="Jayarama X."/>
            <person name="Ming R."/>
            <person name="Nagai C."/>
            <person name="Rounsley S."/>
            <person name="Sankoff D."/>
            <person name="Giuliano G."/>
            <person name="Albert V.A."/>
            <person name="Wincker P."/>
            <person name="Lashermes P."/>
        </authorList>
    </citation>
    <scope>NUCLEOTIDE SEQUENCE [LARGE SCALE GENOMIC DNA]</scope>
    <source>
        <strain evidence="4">cv. DH200-94</strain>
    </source>
</reference>
<keyword evidence="2" id="KW-0812">Transmembrane</keyword>
<gene>
    <name evidence="3" type="ORF">GSCOC_T00020948001</name>
</gene>
<evidence type="ECO:0000256" key="1">
    <source>
        <dbReference type="ARBA" id="ARBA00008668"/>
    </source>
</evidence>
<dbReference type="InterPro" id="IPR036514">
    <property type="entry name" value="SGNH_hydro_sf"/>
</dbReference>
<keyword evidence="4" id="KW-1185">Reference proteome</keyword>
<dbReference type="PANTHER" id="PTHR45642:SF46">
    <property type="entry name" value="OS06G0636700 PROTEIN"/>
    <property type="match status" value="1"/>
</dbReference>
<dbReference type="AlphaFoldDB" id="A0A068UB14"/>
<name>A0A068UB14_COFCA</name>
<evidence type="ECO:0000313" key="3">
    <source>
        <dbReference type="EMBL" id="CDP05715.1"/>
    </source>
</evidence>
<sequence>MEYCKEYIFWLILAMKIFLAHAKVPALIVFGDSSVDAGNNNHISTVLKSNFQPYGRDFYGGLPTGRFCNGRIPTDFMSEAFGLRPFVPAYLDPSYTIADFAQGVCFASAGTGYDNKTSDVLNVIPLWKEVEYFKDYQKKLKAYLGTAKANFIIHEALYVISVGTNDFLENYYTLPHRRSQYNIDQYQAFLLGIAEKFTLDLYQLGARKIVLTGLPPMGCLPLERTTNYFGGNGNECIKSYNVVALNFNGKLNGLVQKLNGELTGIRAVLSNPYNTLLQMIQKPSAFGFESAAVACCASGLFEMGYLCHRLNPLTCTDANKYVFWDSFHPTEKTNRIISDYVIKHVVNVFL</sequence>
<proteinExistence type="inferred from homology"/>
<dbReference type="InterPro" id="IPR035669">
    <property type="entry name" value="SGNH_plant_lipase-like"/>
</dbReference>
<keyword evidence="2" id="KW-1133">Transmembrane helix</keyword>
<dbReference type="FunCoup" id="A0A068UB14">
    <property type="interactions" value="46"/>
</dbReference>
<dbReference type="GO" id="GO:0016788">
    <property type="term" value="F:hydrolase activity, acting on ester bonds"/>
    <property type="evidence" value="ECO:0007669"/>
    <property type="project" value="InterPro"/>
</dbReference>
<accession>A0A068UB14</accession>
<evidence type="ECO:0008006" key="5">
    <source>
        <dbReference type="Google" id="ProtNLM"/>
    </source>
</evidence>
<dbReference type="STRING" id="49390.A0A068UB14"/>
<dbReference type="CDD" id="cd01837">
    <property type="entry name" value="SGNH_plant_lipase_like"/>
    <property type="match status" value="1"/>
</dbReference>
<dbReference type="OrthoDB" id="1600564at2759"/>
<evidence type="ECO:0000313" key="4">
    <source>
        <dbReference type="Proteomes" id="UP000295252"/>
    </source>
</evidence>
<dbReference type="PANTHER" id="PTHR45642">
    <property type="entry name" value="GDSL ESTERASE/LIPASE EXL3"/>
    <property type="match status" value="1"/>
</dbReference>
<dbReference type="PhylomeDB" id="A0A068UB14"/>
<dbReference type="InParanoid" id="A0A068UB14"/>
<dbReference type="OMA" id="HGCNEEY"/>
<comment type="similarity">
    <text evidence="1">Belongs to the 'GDSL' lipolytic enzyme family.</text>
</comment>
<dbReference type="SUPFAM" id="SSF52266">
    <property type="entry name" value="SGNH hydrolase"/>
    <property type="match status" value="1"/>
</dbReference>
<protein>
    <recommendedName>
        <fullName evidence="5">GDSL esterase/lipase</fullName>
    </recommendedName>
</protein>
<dbReference type="Proteomes" id="UP000295252">
    <property type="component" value="Chromosome VII"/>
</dbReference>